<keyword evidence="5 7" id="KW-0687">Ribonucleoprotein</keyword>
<dbReference type="GO" id="GO:0022625">
    <property type="term" value="C:cytosolic large ribosomal subunit"/>
    <property type="evidence" value="ECO:0007669"/>
    <property type="project" value="TreeGrafter"/>
</dbReference>
<evidence type="ECO:0000256" key="3">
    <source>
        <dbReference type="ARBA" id="ARBA00022884"/>
    </source>
</evidence>
<reference evidence="9 10" key="1">
    <citation type="submission" date="2020-10" db="EMBL/GenBank/DDBJ databases">
        <title>Ca. Dormibacterota MAGs.</title>
        <authorList>
            <person name="Montgomery K."/>
        </authorList>
    </citation>
    <scope>NUCLEOTIDE SEQUENCE [LARGE SCALE GENOMIC DNA]</scope>
    <source>
        <strain evidence="9">Mitchell_Peninsula_5</strain>
    </source>
</reference>
<evidence type="ECO:0000256" key="6">
    <source>
        <dbReference type="ARBA" id="ARBA00035197"/>
    </source>
</evidence>
<dbReference type="Proteomes" id="UP000614410">
    <property type="component" value="Unassembled WGS sequence"/>
</dbReference>
<dbReference type="PANTHER" id="PTHR12899:SF3">
    <property type="entry name" value="LARGE RIBOSOMAL SUBUNIT PROTEIN UL18M"/>
    <property type="match status" value="1"/>
</dbReference>
<dbReference type="FunFam" id="3.30.420.100:FF:000001">
    <property type="entry name" value="50S ribosomal protein L18"/>
    <property type="match status" value="1"/>
</dbReference>
<name>A0A934KG88_9BACT</name>
<organism evidence="9 10">
    <name type="scientific">Candidatus Amunia macphersoniae</name>
    <dbReference type="NCBI Taxonomy" id="3127014"/>
    <lineage>
        <taxon>Bacteria</taxon>
        <taxon>Bacillati</taxon>
        <taxon>Candidatus Dormiibacterota</taxon>
        <taxon>Candidatus Dormibacteria</taxon>
        <taxon>Candidatus Aeolococcales</taxon>
        <taxon>Candidatus Aeolococcaceae</taxon>
        <taxon>Candidatus Amunia</taxon>
    </lineage>
</organism>
<evidence type="ECO:0000256" key="7">
    <source>
        <dbReference type="HAMAP-Rule" id="MF_01337"/>
    </source>
</evidence>
<dbReference type="NCBIfam" id="TIGR00060">
    <property type="entry name" value="L18_bact"/>
    <property type="match status" value="1"/>
</dbReference>
<dbReference type="Gene3D" id="3.30.420.100">
    <property type="match status" value="1"/>
</dbReference>
<dbReference type="GO" id="GO:0006412">
    <property type="term" value="P:translation"/>
    <property type="evidence" value="ECO:0007669"/>
    <property type="project" value="UniProtKB-UniRule"/>
</dbReference>
<dbReference type="EMBL" id="JAEKNN010000054">
    <property type="protein sequence ID" value="MBJ7609989.1"/>
    <property type="molecule type" value="Genomic_DNA"/>
</dbReference>
<dbReference type="PANTHER" id="PTHR12899">
    <property type="entry name" value="39S RIBOSOMAL PROTEIN L18, MITOCHONDRIAL"/>
    <property type="match status" value="1"/>
</dbReference>
<comment type="similarity">
    <text evidence="1 7">Belongs to the universal ribosomal protein uL18 family.</text>
</comment>
<dbReference type="InterPro" id="IPR057268">
    <property type="entry name" value="Ribosomal_L18"/>
</dbReference>
<protein>
    <recommendedName>
        <fullName evidence="6 7">Large ribosomal subunit protein uL18</fullName>
    </recommendedName>
</protein>
<keyword evidence="3 7" id="KW-0694">RNA-binding</keyword>
<dbReference type="GO" id="GO:0008097">
    <property type="term" value="F:5S rRNA binding"/>
    <property type="evidence" value="ECO:0007669"/>
    <property type="project" value="TreeGrafter"/>
</dbReference>
<dbReference type="HAMAP" id="MF_01337_B">
    <property type="entry name" value="Ribosomal_uL18_B"/>
    <property type="match status" value="1"/>
</dbReference>
<evidence type="ECO:0000256" key="4">
    <source>
        <dbReference type="ARBA" id="ARBA00022980"/>
    </source>
</evidence>
<dbReference type="InterPro" id="IPR004389">
    <property type="entry name" value="Ribosomal_uL18_bac-type"/>
</dbReference>
<comment type="function">
    <text evidence="7">This is one of the proteins that bind and probably mediate the attachment of the 5S RNA into the large ribosomal subunit, where it forms part of the central protuberance.</text>
</comment>
<sequence>MHTKFDRRAARDRRHRRVRKNVHGAPARPRLAVFRSLNHMVVQLIDDAAGRTLAAASTHDADVRKELDGKGNSSVTGATVVGRVIAERAKSAGVTKVVFDRGGYLYHGRVKALADAARQAGLEF</sequence>
<feature type="compositionally biased region" description="Basic residues" evidence="8">
    <location>
        <begin position="10"/>
        <end position="22"/>
    </location>
</feature>
<proteinExistence type="inferred from homology"/>
<keyword evidence="2 7" id="KW-0699">rRNA-binding</keyword>
<dbReference type="Pfam" id="PF00861">
    <property type="entry name" value="Ribosomal_L18p"/>
    <property type="match status" value="1"/>
</dbReference>
<dbReference type="AlphaFoldDB" id="A0A934KG88"/>
<dbReference type="GO" id="GO:0003735">
    <property type="term" value="F:structural constituent of ribosome"/>
    <property type="evidence" value="ECO:0007669"/>
    <property type="project" value="InterPro"/>
</dbReference>
<dbReference type="SUPFAM" id="SSF53137">
    <property type="entry name" value="Translational machinery components"/>
    <property type="match status" value="1"/>
</dbReference>
<feature type="region of interest" description="Disordered" evidence="8">
    <location>
        <begin position="1"/>
        <end position="23"/>
    </location>
</feature>
<dbReference type="CDD" id="cd00432">
    <property type="entry name" value="Ribosomal_L18_L5e"/>
    <property type="match status" value="1"/>
</dbReference>
<evidence type="ECO:0000256" key="2">
    <source>
        <dbReference type="ARBA" id="ARBA00022730"/>
    </source>
</evidence>
<comment type="caution">
    <text evidence="9">The sequence shown here is derived from an EMBL/GenBank/DDBJ whole genome shotgun (WGS) entry which is preliminary data.</text>
</comment>
<evidence type="ECO:0000256" key="1">
    <source>
        <dbReference type="ARBA" id="ARBA00007116"/>
    </source>
</evidence>
<gene>
    <name evidence="7" type="primary">rplR</name>
    <name evidence="9" type="ORF">JF887_11260</name>
</gene>
<evidence type="ECO:0000313" key="9">
    <source>
        <dbReference type="EMBL" id="MBJ7609989.1"/>
    </source>
</evidence>
<evidence type="ECO:0000313" key="10">
    <source>
        <dbReference type="Proteomes" id="UP000614410"/>
    </source>
</evidence>
<evidence type="ECO:0000256" key="5">
    <source>
        <dbReference type="ARBA" id="ARBA00023274"/>
    </source>
</evidence>
<dbReference type="InterPro" id="IPR005484">
    <property type="entry name" value="Ribosomal_uL18_bac/plant/anim"/>
</dbReference>
<evidence type="ECO:0000256" key="8">
    <source>
        <dbReference type="SAM" id="MobiDB-lite"/>
    </source>
</evidence>
<keyword evidence="4 7" id="KW-0689">Ribosomal protein</keyword>
<comment type="subunit">
    <text evidence="7">Part of the 50S ribosomal subunit; part of the 5S rRNA/L5/L18/L25 subcomplex. Contacts the 5S and 23S rRNAs.</text>
</comment>
<accession>A0A934KG88</accession>